<dbReference type="InterPro" id="IPR054707">
    <property type="entry name" value="DhpH_subs-bd"/>
</dbReference>
<organism evidence="3 4">
    <name type="scientific">Microvirga aerophila</name>
    <dbReference type="NCBI Taxonomy" id="670291"/>
    <lineage>
        <taxon>Bacteria</taxon>
        <taxon>Pseudomonadati</taxon>
        <taxon>Pseudomonadota</taxon>
        <taxon>Alphaproteobacteria</taxon>
        <taxon>Hyphomicrobiales</taxon>
        <taxon>Methylobacteriaceae</taxon>
        <taxon>Microvirga</taxon>
    </lineage>
</organism>
<dbReference type="AlphaFoldDB" id="A0A512BQU3"/>
<keyword evidence="4" id="KW-1185">Reference proteome</keyword>
<dbReference type="SUPFAM" id="SSF54373">
    <property type="entry name" value="FAD-linked reductases, C-terminal domain"/>
    <property type="match status" value="1"/>
</dbReference>
<reference evidence="3 4" key="1">
    <citation type="submission" date="2019-07" db="EMBL/GenBank/DDBJ databases">
        <title>Whole genome shotgun sequence of Microvirga aerophila NBRC 106136.</title>
        <authorList>
            <person name="Hosoyama A."/>
            <person name="Uohara A."/>
            <person name="Ohji S."/>
            <person name="Ichikawa N."/>
        </authorList>
    </citation>
    <scope>NUCLEOTIDE SEQUENCE [LARGE SCALE GENOMIC DNA]</scope>
    <source>
        <strain evidence="3 4">NBRC 106136</strain>
    </source>
</reference>
<feature type="domain" description="FAD-binding" evidence="1">
    <location>
        <begin position="8"/>
        <end position="158"/>
    </location>
</feature>
<dbReference type="SUPFAM" id="SSF51905">
    <property type="entry name" value="FAD/NAD(P)-binding domain"/>
    <property type="match status" value="1"/>
</dbReference>
<feature type="domain" description="FAD-binding" evidence="1">
    <location>
        <begin position="300"/>
        <end position="366"/>
    </location>
</feature>
<gene>
    <name evidence="3" type="ORF">MAE02_20160</name>
</gene>
<dbReference type="GO" id="GO:0071949">
    <property type="term" value="F:FAD binding"/>
    <property type="evidence" value="ECO:0007669"/>
    <property type="project" value="InterPro"/>
</dbReference>
<proteinExistence type="predicted"/>
<feature type="domain" description="2,6-dihydroxypyridine 3-monooxygenase substrate binding" evidence="2">
    <location>
        <begin position="167"/>
        <end position="295"/>
    </location>
</feature>
<evidence type="ECO:0000259" key="2">
    <source>
        <dbReference type="Pfam" id="PF22607"/>
    </source>
</evidence>
<dbReference type="Proteomes" id="UP000321085">
    <property type="component" value="Unassembled WGS sequence"/>
</dbReference>
<dbReference type="PRINTS" id="PR00420">
    <property type="entry name" value="RNGMNOXGNASE"/>
</dbReference>
<dbReference type="PANTHER" id="PTHR47469">
    <property type="entry name" value="MONOOXYGENASE-LIKE"/>
    <property type="match status" value="1"/>
</dbReference>
<dbReference type="Pfam" id="PF22607">
    <property type="entry name" value="FAD_binding-like"/>
    <property type="match status" value="1"/>
</dbReference>
<dbReference type="EMBL" id="BJYU01000021">
    <property type="protein sequence ID" value="GEO14320.1"/>
    <property type="molecule type" value="Genomic_DNA"/>
</dbReference>
<dbReference type="NCBIfam" id="NF005566">
    <property type="entry name" value="PRK07236.1"/>
    <property type="match status" value="1"/>
</dbReference>
<dbReference type="Gene3D" id="3.50.50.60">
    <property type="entry name" value="FAD/NAD(P)-binding domain"/>
    <property type="match status" value="2"/>
</dbReference>
<dbReference type="InterPro" id="IPR053212">
    <property type="entry name" value="DHP_3-monooxygenase"/>
</dbReference>
<accession>A0A512BQU3</accession>
<evidence type="ECO:0000259" key="1">
    <source>
        <dbReference type="Pfam" id="PF01494"/>
    </source>
</evidence>
<comment type="caution">
    <text evidence="3">The sequence shown here is derived from an EMBL/GenBank/DDBJ whole genome shotgun (WGS) entry which is preliminary data.</text>
</comment>
<sequence length="407" mass="45222">MPIQTRRAIVIGGSIGGLFAAALLRRAGWDTHVYERVGVDLSGRGAGIVTHPEMVEALKAAGANPGDDLGVFIQDRRTLDRHGNVIEEYHCPQTATSWNRLLQMLRDSFPADHYHRGKELVAIETTQEIAVARFADGSSAEAELIVGADGFRSTVRNQFLPDVKPIYAGYVAWRGLVEESALPPIAHRDLFPYFAFCLPPGEQMLGYPVAGPNDDLRPGHRRYNFVWYRPADEDSTLQRLLTDETGHIHSVSIPPPLIARSTIAEMLSESERVLAPQFQELVRVTEQPFLQPIYDLESPRMAFPRIALVGDAAFVARPHVGGGVAKAAQDAMTLVRALTVEADLDAALRRFEAERIAVGRRIVDRARRLGSYMRTRFNTAEERALAERHQTPEAVMSETALLNFLRE</sequence>
<protein>
    <submittedName>
        <fullName evidence="3">2-polyprenyl-6-methoxyphenol hydroxylase</fullName>
    </submittedName>
</protein>
<dbReference type="InterPro" id="IPR002938">
    <property type="entry name" value="FAD-bd"/>
</dbReference>
<dbReference type="InterPro" id="IPR036188">
    <property type="entry name" value="FAD/NAD-bd_sf"/>
</dbReference>
<evidence type="ECO:0000313" key="4">
    <source>
        <dbReference type="Proteomes" id="UP000321085"/>
    </source>
</evidence>
<name>A0A512BQU3_9HYPH</name>
<dbReference type="Pfam" id="PF01494">
    <property type="entry name" value="FAD_binding_3"/>
    <property type="match status" value="2"/>
</dbReference>
<dbReference type="PANTHER" id="PTHR47469:SF2">
    <property type="entry name" value="OS06G0597600 PROTEIN"/>
    <property type="match status" value="1"/>
</dbReference>
<evidence type="ECO:0000313" key="3">
    <source>
        <dbReference type="EMBL" id="GEO14320.1"/>
    </source>
</evidence>
<dbReference type="OrthoDB" id="5499180at2"/>
<dbReference type="RefSeq" id="WP_114185849.1">
    <property type="nucleotide sequence ID" value="NZ_BJYU01000021.1"/>
</dbReference>